<dbReference type="SFLD" id="SFLDS00003">
    <property type="entry name" value="Haloacid_Dehalogenase"/>
    <property type="match status" value="1"/>
</dbReference>
<evidence type="ECO:0000313" key="1">
    <source>
        <dbReference type="EMBL" id="HIU33423.1"/>
    </source>
</evidence>
<dbReference type="Proteomes" id="UP000824072">
    <property type="component" value="Unassembled WGS sequence"/>
</dbReference>
<organism evidence="1 2">
    <name type="scientific">Candidatus Pullichristensenella excrementigallinarum</name>
    <dbReference type="NCBI Taxonomy" id="2840907"/>
    <lineage>
        <taxon>Bacteria</taxon>
        <taxon>Bacillati</taxon>
        <taxon>Bacillota</taxon>
        <taxon>Clostridia</taxon>
        <taxon>Candidatus Pullichristensenella</taxon>
    </lineage>
</organism>
<protein>
    <submittedName>
        <fullName evidence="1">HAD family hydrolase</fullName>
    </submittedName>
</protein>
<dbReference type="InterPro" id="IPR023214">
    <property type="entry name" value="HAD_sf"/>
</dbReference>
<reference evidence="1" key="2">
    <citation type="journal article" date="2021" name="PeerJ">
        <title>Extensive microbial diversity within the chicken gut microbiome revealed by metagenomics and culture.</title>
        <authorList>
            <person name="Gilroy R."/>
            <person name="Ravi A."/>
            <person name="Getino M."/>
            <person name="Pursley I."/>
            <person name="Horton D.L."/>
            <person name="Alikhan N.F."/>
            <person name="Baker D."/>
            <person name="Gharbi K."/>
            <person name="Hall N."/>
            <person name="Watson M."/>
            <person name="Adriaenssens E.M."/>
            <person name="Foster-Nyarko E."/>
            <person name="Jarju S."/>
            <person name="Secka A."/>
            <person name="Antonio M."/>
            <person name="Oren A."/>
            <person name="Chaudhuri R.R."/>
            <person name="La Ragione R."/>
            <person name="Hildebrand F."/>
            <person name="Pallen M.J."/>
        </authorList>
    </citation>
    <scope>NUCLEOTIDE SEQUENCE</scope>
    <source>
        <strain evidence="1">ChiHcec3-11533</strain>
    </source>
</reference>
<dbReference type="SUPFAM" id="SSF56784">
    <property type="entry name" value="HAD-like"/>
    <property type="match status" value="1"/>
</dbReference>
<dbReference type="GO" id="GO:0016787">
    <property type="term" value="F:hydrolase activity"/>
    <property type="evidence" value="ECO:0007669"/>
    <property type="project" value="UniProtKB-KW"/>
</dbReference>
<comment type="caution">
    <text evidence="1">The sequence shown here is derived from an EMBL/GenBank/DDBJ whole genome shotgun (WGS) entry which is preliminary data.</text>
</comment>
<keyword evidence="1" id="KW-0378">Hydrolase</keyword>
<proteinExistence type="predicted"/>
<sequence>MTGGIEFVREGRTGNFRYAVLDFDGTISLVREGWQQIMIPYFADELAKTPVGRDMPWDALELKAREFITLLTGKQTIYQCIHLAEEITAMGGKPEDPQAYKDEYHRRLLVHIDDRLKGLASGTIDPETLVVPGSYDLLEMLLRHNVTPYLASGTDEVYVLEEARLIRVDKYFGPHIYGAQREYKTFSKKMVIERILRENHLSGEELLGFGDGYVEIENIRDAGGFAVGVASNEAERQGIDEWKRERLIRAGANLIIPDYRDIASLEAALFDR</sequence>
<dbReference type="InterPro" id="IPR036412">
    <property type="entry name" value="HAD-like_sf"/>
</dbReference>
<gene>
    <name evidence="1" type="ORF">IAB02_02545</name>
</gene>
<dbReference type="SFLD" id="SFLDG01129">
    <property type="entry name" value="C1.5:_HAD__Beta-PGM__Phosphata"/>
    <property type="match status" value="1"/>
</dbReference>
<dbReference type="CDD" id="cd01427">
    <property type="entry name" value="HAD_like"/>
    <property type="match status" value="1"/>
</dbReference>
<dbReference type="AlphaFoldDB" id="A0A9D1IAJ9"/>
<accession>A0A9D1IAJ9</accession>
<name>A0A9D1IAJ9_9FIRM</name>
<dbReference type="EMBL" id="DVMU01000058">
    <property type="protein sequence ID" value="HIU33423.1"/>
    <property type="molecule type" value="Genomic_DNA"/>
</dbReference>
<dbReference type="Gene3D" id="3.40.50.1000">
    <property type="entry name" value="HAD superfamily/HAD-like"/>
    <property type="match status" value="1"/>
</dbReference>
<evidence type="ECO:0000313" key="2">
    <source>
        <dbReference type="Proteomes" id="UP000824072"/>
    </source>
</evidence>
<reference evidence="1" key="1">
    <citation type="submission" date="2020-10" db="EMBL/GenBank/DDBJ databases">
        <authorList>
            <person name="Gilroy R."/>
        </authorList>
    </citation>
    <scope>NUCLEOTIDE SEQUENCE</scope>
    <source>
        <strain evidence="1">ChiHcec3-11533</strain>
    </source>
</reference>